<feature type="signal peptide" evidence="3">
    <location>
        <begin position="1"/>
        <end position="19"/>
    </location>
</feature>
<accession>A0ABR1B4K5</accession>
<keyword evidence="2" id="KW-0378">Hydrolase</keyword>
<dbReference type="EMBL" id="JAWJWF010000003">
    <property type="protein sequence ID" value="KAK6634885.1"/>
    <property type="molecule type" value="Genomic_DNA"/>
</dbReference>
<organism evidence="4 5">
    <name type="scientific">Polyplax serrata</name>
    <name type="common">Common mouse louse</name>
    <dbReference type="NCBI Taxonomy" id="468196"/>
    <lineage>
        <taxon>Eukaryota</taxon>
        <taxon>Metazoa</taxon>
        <taxon>Ecdysozoa</taxon>
        <taxon>Arthropoda</taxon>
        <taxon>Hexapoda</taxon>
        <taxon>Insecta</taxon>
        <taxon>Pterygota</taxon>
        <taxon>Neoptera</taxon>
        <taxon>Paraneoptera</taxon>
        <taxon>Psocodea</taxon>
        <taxon>Troctomorpha</taxon>
        <taxon>Phthiraptera</taxon>
        <taxon>Anoplura</taxon>
        <taxon>Polyplacidae</taxon>
        <taxon>Polyplax</taxon>
    </lineage>
</organism>
<keyword evidence="3" id="KW-0732">Signal</keyword>
<evidence type="ECO:0000256" key="3">
    <source>
        <dbReference type="SAM" id="SignalP"/>
    </source>
</evidence>
<dbReference type="Gene3D" id="3.30.420.150">
    <property type="entry name" value="Exopolyphosphatase. Domain 2"/>
    <property type="match status" value="1"/>
</dbReference>
<feature type="chain" id="PRO_5045363055" evidence="3">
    <location>
        <begin position="20"/>
        <end position="421"/>
    </location>
</feature>
<dbReference type="InterPro" id="IPR000407">
    <property type="entry name" value="GDA1_CD39_NTPase"/>
</dbReference>
<dbReference type="PANTHER" id="PTHR11782:SF127">
    <property type="entry name" value="NTPASE, ISOFORM F"/>
    <property type="match status" value="1"/>
</dbReference>
<dbReference type="PANTHER" id="PTHR11782">
    <property type="entry name" value="ADENOSINE/GUANOSINE DIPHOSPHATASE"/>
    <property type="match status" value="1"/>
</dbReference>
<dbReference type="Proteomes" id="UP001359485">
    <property type="component" value="Unassembled WGS sequence"/>
</dbReference>
<evidence type="ECO:0000313" key="4">
    <source>
        <dbReference type="EMBL" id="KAK6634885.1"/>
    </source>
</evidence>
<keyword evidence="5" id="KW-1185">Reference proteome</keyword>
<gene>
    <name evidence="4" type="ORF">RUM44_000132</name>
</gene>
<dbReference type="PROSITE" id="PS51257">
    <property type="entry name" value="PROKAR_LIPOPROTEIN"/>
    <property type="match status" value="1"/>
</dbReference>
<evidence type="ECO:0000256" key="2">
    <source>
        <dbReference type="ARBA" id="ARBA00022801"/>
    </source>
</evidence>
<proteinExistence type="inferred from homology"/>
<sequence length="421" mass="48901">MFKLFLFSLVIFFWAHVFASCPGLLYQTKENFILDKKKVLFLEFEGDETNVFVYDALFDGYKNLMKAEKSIEIKTDFSLTASIVKCYLSQKNDVQLLKTMLGGLINDIGQVLQETEWPHTLIFPYTNICVFELTRYLVNVTHVMKDIFGQSGFSPTNMNPFVLLNNEKKAAMGWLSLNYALGGGDLPVQDNLAAAFLTRRIQELVFLPQSINEKDYVKSLIDLGLPYKIYIAGQCLGKNEIRRKILMYEEKNNMDSRMLTTVCVRPSESFTWNFNPKVTYTVKGFYNKSRKGVTTINYNECKEVVEKAVEREKKPLNFKQGKFYALYAYYWLAKKSNLVAAKGGSVTLAELEKRTKEICECKNSHKFHCLDMLYMVTLFAMKYGLWNNSTIHFYKKVNGFELNWRTAKAFTLYKNYKHQRI</sequence>
<evidence type="ECO:0000313" key="5">
    <source>
        <dbReference type="Proteomes" id="UP001359485"/>
    </source>
</evidence>
<evidence type="ECO:0000256" key="1">
    <source>
        <dbReference type="ARBA" id="ARBA00009283"/>
    </source>
</evidence>
<protein>
    <submittedName>
        <fullName evidence="4">Uncharacterized protein</fullName>
    </submittedName>
</protein>
<name>A0ABR1B4K5_POLSC</name>
<comment type="similarity">
    <text evidence="1">Belongs to the GDA1/CD39 NTPase family.</text>
</comment>
<comment type="caution">
    <text evidence="4">The sequence shown here is derived from an EMBL/GenBank/DDBJ whole genome shotgun (WGS) entry which is preliminary data.</text>
</comment>
<reference evidence="4 5" key="1">
    <citation type="submission" date="2023-09" db="EMBL/GenBank/DDBJ databases">
        <title>Genomes of two closely related lineages of the louse Polyplax serrata with different host specificities.</title>
        <authorList>
            <person name="Martinu J."/>
            <person name="Tarabai H."/>
            <person name="Stefka J."/>
            <person name="Hypsa V."/>
        </authorList>
    </citation>
    <scope>NUCLEOTIDE SEQUENCE [LARGE SCALE GENOMIC DNA]</scope>
    <source>
        <strain evidence="4">98ZLc_SE</strain>
    </source>
</reference>